<dbReference type="AlphaFoldDB" id="A0A0G1BD09"/>
<organism evidence="4 5">
    <name type="scientific">Candidatus Magasanikbacteria bacterium GW2011_GWE2_42_7</name>
    <dbReference type="NCBI Taxonomy" id="1619052"/>
    <lineage>
        <taxon>Bacteria</taxon>
        <taxon>Candidatus Magasanikiibacteriota</taxon>
    </lineage>
</organism>
<dbReference type="EC" id="1.1.1.133" evidence="2"/>
<dbReference type="UniPathway" id="UPA00124"/>
<comment type="pathway">
    <text evidence="2">Carbohydrate biosynthesis; dTDP-L-rhamnose biosynthesis.</text>
</comment>
<protein>
    <recommendedName>
        <fullName evidence="2">dTDP-4-dehydrorhamnose reductase</fullName>
        <ecNumber evidence="2">1.1.1.133</ecNumber>
    </recommendedName>
</protein>
<dbReference type="InterPro" id="IPR036291">
    <property type="entry name" value="NAD(P)-bd_dom_sf"/>
</dbReference>
<dbReference type="GO" id="GO:0008831">
    <property type="term" value="F:dTDP-4-dehydrorhamnose reductase activity"/>
    <property type="evidence" value="ECO:0007669"/>
    <property type="project" value="UniProtKB-EC"/>
</dbReference>
<dbReference type="Proteomes" id="UP000033867">
    <property type="component" value="Unassembled WGS sequence"/>
</dbReference>
<dbReference type="GO" id="GO:0019305">
    <property type="term" value="P:dTDP-rhamnose biosynthetic process"/>
    <property type="evidence" value="ECO:0007669"/>
    <property type="project" value="UniProtKB-UniPathway"/>
</dbReference>
<comment type="caution">
    <text evidence="4">The sequence shown here is derived from an EMBL/GenBank/DDBJ whole genome shotgun (WGS) entry which is preliminary data.</text>
</comment>
<dbReference type="PATRIC" id="fig|1619052.3.peg.706"/>
<keyword evidence="2" id="KW-0560">Oxidoreductase</keyword>
<dbReference type="Gene3D" id="3.90.25.10">
    <property type="entry name" value="UDP-galactose 4-epimerase, domain 1"/>
    <property type="match status" value="1"/>
</dbReference>
<dbReference type="EMBL" id="LCEK01000033">
    <property type="protein sequence ID" value="KKS71255.1"/>
    <property type="molecule type" value="Genomic_DNA"/>
</dbReference>
<gene>
    <name evidence="4" type="ORF">UV42_C0033G0011</name>
</gene>
<keyword evidence="2" id="KW-0521">NADP</keyword>
<name>A0A0G1BD09_9BACT</name>
<dbReference type="InterPro" id="IPR005913">
    <property type="entry name" value="dTDP_dehydrorham_reduct"/>
</dbReference>
<feature type="domain" description="RmlD-like substrate binding" evidence="3">
    <location>
        <begin position="191"/>
        <end position="282"/>
    </location>
</feature>
<comment type="similarity">
    <text evidence="1 2">Belongs to the dTDP-4-dehydrorhamnose reductase family.</text>
</comment>
<feature type="domain" description="RmlD-like substrate binding" evidence="3">
    <location>
        <begin position="22"/>
        <end position="180"/>
    </location>
</feature>
<evidence type="ECO:0000256" key="2">
    <source>
        <dbReference type="RuleBase" id="RU364082"/>
    </source>
</evidence>
<dbReference type="InterPro" id="IPR029903">
    <property type="entry name" value="RmlD-like-bd"/>
</dbReference>
<evidence type="ECO:0000259" key="3">
    <source>
        <dbReference type="Pfam" id="PF04321"/>
    </source>
</evidence>
<sequence length="284" mass="31449">MVRLSFTLIFLSILLRYRYMKRLLLFGAKGTLGQAVAALFERDDTYTVIQIDKDDCDITDEHAVNALFEKEQPDMVINAAAVNAVDTIETDAAVYDLATEVNGIAPGRLALYAKEHGSVFVHYSTDYVFDGVQADGYAEDAAPHPLSRYAETKLLGETEVMKAEADAYIIRISRLFGKAGVGEGSKRSFVEPSYAPDVALFTKKVLEESYPFGIYHGANSGGCSWYGWAKEIFDIKNIDIDVSPVPASQFPRPAKAPMHSMLLNTKGPVQRRWQDALLAYLDTI</sequence>
<comment type="function">
    <text evidence="2">Catalyzes the reduction of dTDP-6-deoxy-L-lyxo-4-hexulose to yield dTDP-L-rhamnose.</text>
</comment>
<dbReference type="PANTHER" id="PTHR10491">
    <property type="entry name" value="DTDP-4-DEHYDRORHAMNOSE REDUCTASE"/>
    <property type="match status" value="1"/>
</dbReference>
<dbReference type="SUPFAM" id="SSF51735">
    <property type="entry name" value="NAD(P)-binding Rossmann-fold domains"/>
    <property type="match status" value="1"/>
</dbReference>
<dbReference type="Gene3D" id="3.40.50.720">
    <property type="entry name" value="NAD(P)-binding Rossmann-like Domain"/>
    <property type="match status" value="1"/>
</dbReference>
<accession>A0A0G1BD09</accession>
<evidence type="ECO:0000313" key="5">
    <source>
        <dbReference type="Proteomes" id="UP000033867"/>
    </source>
</evidence>
<dbReference type="GO" id="GO:0005829">
    <property type="term" value="C:cytosol"/>
    <property type="evidence" value="ECO:0007669"/>
    <property type="project" value="TreeGrafter"/>
</dbReference>
<reference evidence="4 5" key="1">
    <citation type="journal article" date="2015" name="Nature">
        <title>rRNA introns, odd ribosomes, and small enigmatic genomes across a large radiation of phyla.</title>
        <authorList>
            <person name="Brown C.T."/>
            <person name="Hug L.A."/>
            <person name="Thomas B.C."/>
            <person name="Sharon I."/>
            <person name="Castelle C.J."/>
            <person name="Singh A."/>
            <person name="Wilkins M.J."/>
            <person name="Williams K.H."/>
            <person name="Banfield J.F."/>
        </authorList>
    </citation>
    <scope>NUCLEOTIDE SEQUENCE [LARGE SCALE GENOMIC DNA]</scope>
</reference>
<evidence type="ECO:0000256" key="1">
    <source>
        <dbReference type="ARBA" id="ARBA00010944"/>
    </source>
</evidence>
<dbReference type="CDD" id="cd05254">
    <property type="entry name" value="dTDP_HR_like_SDR_e"/>
    <property type="match status" value="1"/>
</dbReference>
<dbReference type="Pfam" id="PF04321">
    <property type="entry name" value="RmlD_sub_bind"/>
    <property type="match status" value="2"/>
</dbReference>
<evidence type="ECO:0000313" key="4">
    <source>
        <dbReference type="EMBL" id="KKS71255.1"/>
    </source>
</evidence>
<dbReference type="PANTHER" id="PTHR10491:SF4">
    <property type="entry name" value="METHIONINE ADENOSYLTRANSFERASE 2 SUBUNIT BETA"/>
    <property type="match status" value="1"/>
</dbReference>
<proteinExistence type="inferred from homology"/>